<sequence>MPEPVSILHLLGVTALAVAAVIWVAMLVCVMRRDLPVHRRQFAALTRRGRILRVLPYQRHSAPYIEHVELTPAERDAFAVLVRRLSDGRP</sequence>
<dbReference type="EMBL" id="VMNX01000030">
    <property type="protein sequence ID" value="MPY49145.1"/>
    <property type="molecule type" value="Genomic_DNA"/>
</dbReference>
<gene>
    <name evidence="2" type="ORF">FPZ41_11385</name>
</gene>
<keyword evidence="1" id="KW-0472">Membrane</keyword>
<organism evidence="2 3">
    <name type="scientific">Streptomyces acidicola</name>
    <dbReference type="NCBI Taxonomy" id="2596892"/>
    <lineage>
        <taxon>Bacteria</taxon>
        <taxon>Bacillati</taxon>
        <taxon>Actinomycetota</taxon>
        <taxon>Actinomycetes</taxon>
        <taxon>Kitasatosporales</taxon>
        <taxon>Streptomycetaceae</taxon>
        <taxon>Streptomyces</taxon>
    </lineage>
</organism>
<comment type="caution">
    <text evidence="2">The sequence shown here is derived from an EMBL/GenBank/DDBJ whole genome shotgun (WGS) entry which is preliminary data.</text>
</comment>
<evidence type="ECO:0000313" key="2">
    <source>
        <dbReference type="EMBL" id="MPY49145.1"/>
    </source>
</evidence>
<keyword evidence="1" id="KW-0812">Transmembrane</keyword>
<name>A0A5N8WSD0_9ACTN</name>
<proteinExistence type="predicted"/>
<evidence type="ECO:0000313" key="3">
    <source>
        <dbReference type="Proteomes" id="UP000373149"/>
    </source>
</evidence>
<reference evidence="2 3" key="1">
    <citation type="submission" date="2019-09" db="EMBL/GenBank/DDBJ databases">
        <authorList>
            <person name="Duangmal K."/>
            <person name="Teo W.F.A."/>
            <person name="Lipun K."/>
        </authorList>
    </citation>
    <scope>NUCLEOTIDE SEQUENCE [LARGE SCALE GENOMIC DNA]</scope>
    <source>
        <strain evidence="2 3">K1PN6</strain>
    </source>
</reference>
<evidence type="ECO:0000256" key="1">
    <source>
        <dbReference type="SAM" id="Phobius"/>
    </source>
</evidence>
<dbReference type="Proteomes" id="UP000373149">
    <property type="component" value="Unassembled WGS sequence"/>
</dbReference>
<dbReference type="AlphaFoldDB" id="A0A5N8WSD0"/>
<keyword evidence="1" id="KW-1133">Transmembrane helix</keyword>
<feature type="transmembrane region" description="Helical" evidence="1">
    <location>
        <begin position="6"/>
        <end position="30"/>
    </location>
</feature>
<accession>A0A5N8WSD0</accession>
<dbReference type="RefSeq" id="WP_131571984.1">
    <property type="nucleotide sequence ID" value="NZ_JBIRUE010000012.1"/>
</dbReference>
<protein>
    <submittedName>
        <fullName evidence="2">Uncharacterized protein</fullName>
    </submittedName>
</protein>
<keyword evidence="3" id="KW-1185">Reference proteome</keyword>